<evidence type="ECO:0000256" key="1">
    <source>
        <dbReference type="SAM" id="Phobius"/>
    </source>
</evidence>
<proteinExistence type="predicted"/>
<keyword evidence="2" id="KW-0732">Signal</keyword>
<dbReference type="AlphaFoldDB" id="A0A448TTR2"/>
<keyword evidence="1" id="KW-0472">Membrane</keyword>
<dbReference type="KEGG" id="adp:NCTC12871_00840"/>
<sequence length="120" mass="12524">MFKKISTLSTLFQRICLTLTGFVLSTMPALAALPAIEAPESNRGKGLMGQIKGYTADGIIFGGLIVAAVAFLIVAGAALSTFKEVQTGKKQWGDFGAIVAVGVILLVVIIWLASEAAKII</sequence>
<evidence type="ECO:0000313" key="3">
    <source>
        <dbReference type="EMBL" id="VEJ09387.1"/>
    </source>
</evidence>
<keyword evidence="4" id="KW-1185">Reference proteome</keyword>
<dbReference type="Pfam" id="PF11190">
    <property type="entry name" value="DUF2976"/>
    <property type="match status" value="1"/>
</dbReference>
<dbReference type="Proteomes" id="UP000279799">
    <property type="component" value="Chromosome"/>
</dbReference>
<protein>
    <submittedName>
        <fullName evidence="3">Integrating conjugative element membrane protein, PFL_4702 family</fullName>
    </submittedName>
</protein>
<name>A0A448TTR2_9PAST</name>
<dbReference type="NCBIfam" id="TIGR03745">
    <property type="entry name" value="conj_TIGR03745"/>
    <property type="match status" value="1"/>
</dbReference>
<gene>
    <name evidence="3" type="ORF">NCTC12871_00840</name>
</gene>
<accession>A0A448TTR2</accession>
<feature type="chain" id="PRO_5019368034" evidence="2">
    <location>
        <begin position="32"/>
        <end position="120"/>
    </location>
</feature>
<feature type="signal peptide" evidence="2">
    <location>
        <begin position="1"/>
        <end position="31"/>
    </location>
</feature>
<feature type="transmembrane region" description="Helical" evidence="1">
    <location>
        <begin position="92"/>
        <end position="113"/>
    </location>
</feature>
<organism evidence="3 4">
    <name type="scientific">Actinobacillus delphinicola</name>
    <dbReference type="NCBI Taxonomy" id="51161"/>
    <lineage>
        <taxon>Bacteria</taxon>
        <taxon>Pseudomonadati</taxon>
        <taxon>Pseudomonadota</taxon>
        <taxon>Gammaproteobacteria</taxon>
        <taxon>Pasteurellales</taxon>
        <taxon>Pasteurellaceae</taxon>
        <taxon>Actinobacillus</taxon>
    </lineage>
</organism>
<dbReference type="InterPro" id="IPR021356">
    <property type="entry name" value="Integr_conj_element_PFL4702"/>
</dbReference>
<keyword evidence="1" id="KW-1133">Transmembrane helix</keyword>
<feature type="transmembrane region" description="Helical" evidence="1">
    <location>
        <begin position="58"/>
        <end position="80"/>
    </location>
</feature>
<keyword evidence="1" id="KW-0812">Transmembrane</keyword>
<reference evidence="3 4" key="1">
    <citation type="submission" date="2018-12" db="EMBL/GenBank/DDBJ databases">
        <authorList>
            <consortium name="Pathogen Informatics"/>
        </authorList>
    </citation>
    <scope>NUCLEOTIDE SEQUENCE [LARGE SCALE GENOMIC DNA]</scope>
    <source>
        <strain evidence="3 4">NCTC12871</strain>
    </source>
</reference>
<dbReference type="EMBL" id="LR134510">
    <property type="protein sequence ID" value="VEJ09387.1"/>
    <property type="molecule type" value="Genomic_DNA"/>
</dbReference>
<evidence type="ECO:0000313" key="4">
    <source>
        <dbReference type="Proteomes" id="UP000279799"/>
    </source>
</evidence>
<evidence type="ECO:0000256" key="2">
    <source>
        <dbReference type="SAM" id="SignalP"/>
    </source>
</evidence>
<dbReference type="RefSeq" id="WP_126599277.1">
    <property type="nucleotide sequence ID" value="NZ_LR134510.1"/>
</dbReference>